<feature type="domain" description="Pachytene checkpoint protein 2 C-terminal" evidence="5">
    <location>
        <begin position="277"/>
        <end position="382"/>
    </location>
</feature>
<feature type="domain" description="ATPase AAA-type core" evidence="4">
    <location>
        <begin position="162"/>
        <end position="273"/>
    </location>
</feature>
<dbReference type="PANTHER" id="PTHR45991:SF1">
    <property type="entry name" value="PACHYTENE CHECKPOINT PROTEIN 2 HOMOLOG"/>
    <property type="match status" value="1"/>
</dbReference>
<accession>A0A1D1ZV77</accession>
<organism evidence="6">
    <name type="scientific">Auxenochlorella protothecoides</name>
    <name type="common">Green microalga</name>
    <name type="synonym">Chlorella protothecoides</name>
    <dbReference type="NCBI Taxonomy" id="3075"/>
    <lineage>
        <taxon>Eukaryota</taxon>
        <taxon>Viridiplantae</taxon>
        <taxon>Chlorophyta</taxon>
        <taxon>core chlorophytes</taxon>
        <taxon>Trebouxiophyceae</taxon>
        <taxon>Chlorellales</taxon>
        <taxon>Chlorellaceae</taxon>
        <taxon>Auxenochlorella</taxon>
    </lineage>
</organism>
<evidence type="ECO:0000256" key="3">
    <source>
        <dbReference type="RuleBase" id="RU003651"/>
    </source>
</evidence>
<dbReference type="InterPro" id="IPR058249">
    <property type="entry name" value="Pch2_C"/>
</dbReference>
<dbReference type="GO" id="GO:0051598">
    <property type="term" value="P:meiotic recombination checkpoint signaling"/>
    <property type="evidence" value="ECO:0007669"/>
    <property type="project" value="TreeGrafter"/>
</dbReference>
<sequence length="392" mass="42051">MKGRRAAPAIENGSCQMRSLRGSGRRCTTRRASSSACCAMPPQHCAFPCRGWTPASSAGTGWSSCTVRRARARPRSARPWPRSCPFASCRSEAGVDRVRPEGAIHRCVRWAKDQCDSSPLCAQGGNLPAGPPGCTHGLPACSQLMTQPYAPPRSFRFSQGILIEVNAHSLFSKWFSESGKLIGRLFAKIQEVVEDASSLVFVLIDEVESLTAARKSAVGGSEPTDAIRAVNAILTQLDALKRHPNVMVLTTSNITEAIDVAFVDRADIRAYIGPPNLEARYAILASCLSELDRAGIVRDMGSIPGFSHALRLGTVMDEGGAEGLADHVARSLLDTARLAEGLSGRSLRKLPFLAHASQAWDQRGPCPAAAFMRALQQALDSEGVDRARMLAS</sequence>
<keyword evidence="1 3" id="KW-0547">Nucleotide-binding</keyword>
<dbReference type="PROSITE" id="PS00674">
    <property type="entry name" value="AAA"/>
    <property type="match status" value="1"/>
</dbReference>
<evidence type="ECO:0000259" key="4">
    <source>
        <dbReference type="Pfam" id="PF00004"/>
    </source>
</evidence>
<dbReference type="InterPro" id="IPR027417">
    <property type="entry name" value="P-loop_NTPase"/>
</dbReference>
<comment type="similarity">
    <text evidence="3">Belongs to the AAA ATPase family.</text>
</comment>
<dbReference type="GO" id="GO:0005634">
    <property type="term" value="C:nucleus"/>
    <property type="evidence" value="ECO:0007669"/>
    <property type="project" value="TreeGrafter"/>
</dbReference>
<dbReference type="InterPro" id="IPR003959">
    <property type="entry name" value="ATPase_AAA_core"/>
</dbReference>
<dbReference type="InterPro" id="IPR044539">
    <property type="entry name" value="Pch2-like"/>
</dbReference>
<protein>
    <submittedName>
        <fullName evidence="6">Uncharacterized protein</fullName>
    </submittedName>
</protein>
<keyword evidence="2 3" id="KW-0067">ATP-binding</keyword>
<dbReference type="EMBL" id="GDKF01007871">
    <property type="protein sequence ID" value="JAT70751.1"/>
    <property type="molecule type" value="Transcribed_RNA"/>
</dbReference>
<dbReference type="Gene3D" id="3.40.50.300">
    <property type="entry name" value="P-loop containing nucleotide triphosphate hydrolases"/>
    <property type="match status" value="1"/>
</dbReference>
<name>A0A1D1ZV77_AUXPR</name>
<reference evidence="6" key="1">
    <citation type="submission" date="2015-08" db="EMBL/GenBank/DDBJ databases">
        <authorList>
            <person name="Babu N.S."/>
            <person name="Beckwith C.J."/>
            <person name="Beseler K.G."/>
            <person name="Brison A."/>
            <person name="Carone J.V."/>
            <person name="Caskin T.P."/>
            <person name="Diamond M."/>
            <person name="Durham M.E."/>
            <person name="Foxe J.M."/>
            <person name="Go M."/>
            <person name="Henderson B.A."/>
            <person name="Jones I.B."/>
            <person name="McGettigan J.A."/>
            <person name="Micheletti S.J."/>
            <person name="Nasrallah M.E."/>
            <person name="Ortiz D."/>
            <person name="Piller C.R."/>
            <person name="Privatt S.R."/>
            <person name="Schneider S.L."/>
            <person name="Sharp S."/>
            <person name="Smith T.C."/>
            <person name="Stanton J.D."/>
            <person name="Ullery H.E."/>
            <person name="Wilson R.J."/>
            <person name="Serrano M.G."/>
            <person name="Buck G."/>
            <person name="Lee V."/>
            <person name="Wang Y."/>
            <person name="Carvalho R."/>
            <person name="Voegtly L."/>
            <person name="Shi R."/>
            <person name="Duckworth R."/>
            <person name="Johnson A."/>
            <person name="Loviza R."/>
            <person name="Walstead R."/>
            <person name="Shah Z."/>
            <person name="Kiflezghi M."/>
            <person name="Wade K."/>
            <person name="Ball S.L."/>
            <person name="Bradley K.W."/>
            <person name="Asai D.J."/>
            <person name="Bowman C.A."/>
            <person name="Russell D.A."/>
            <person name="Pope W.H."/>
            <person name="Jacobs-Sera D."/>
            <person name="Hendrix R.W."/>
            <person name="Hatfull G.F."/>
        </authorList>
    </citation>
    <scope>NUCLEOTIDE SEQUENCE</scope>
</reference>
<dbReference type="Pfam" id="PF00004">
    <property type="entry name" value="AAA"/>
    <property type="match status" value="1"/>
</dbReference>
<dbReference type="AlphaFoldDB" id="A0A1D1ZV77"/>
<dbReference type="SUPFAM" id="SSF52540">
    <property type="entry name" value="P-loop containing nucleoside triphosphate hydrolases"/>
    <property type="match status" value="1"/>
</dbReference>
<proteinExistence type="inferred from homology"/>
<dbReference type="GO" id="GO:0005694">
    <property type="term" value="C:chromosome"/>
    <property type="evidence" value="ECO:0007669"/>
    <property type="project" value="TreeGrafter"/>
</dbReference>
<dbReference type="GO" id="GO:0005524">
    <property type="term" value="F:ATP binding"/>
    <property type="evidence" value="ECO:0007669"/>
    <property type="project" value="UniProtKB-KW"/>
</dbReference>
<dbReference type="InterPro" id="IPR003960">
    <property type="entry name" value="ATPase_AAA_CS"/>
</dbReference>
<dbReference type="Pfam" id="PF23242">
    <property type="entry name" value="AAA_lid_TRIP13_C"/>
    <property type="match status" value="1"/>
</dbReference>
<dbReference type="PANTHER" id="PTHR45991">
    <property type="entry name" value="PACHYTENE CHECKPOINT PROTEIN 2"/>
    <property type="match status" value="1"/>
</dbReference>
<evidence type="ECO:0000259" key="5">
    <source>
        <dbReference type="Pfam" id="PF23242"/>
    </source>
</evidence>
<dbReference type="GO" id="GO:0016887">
    <property type="term" value="F:ATP hydrolysis activity"/>
    <property type="evidence" value="ECO:0007669"/>
    <property type="project" value="InterPro"/>
</dbReference>
<evidence type="ECO:0000313" key="6">
    <source>
        <dbReference type="EMBL" id="JAT70751.1"/>
    </source>
</evidence>
<evidence type="ECO:0000256" key="1">
    <source>
        <dbReference type="ARBA" id="ARBA00022741"/>
    </source>
</evidence>
<gene>
    <name evidence="6" type="ORF">g.2055</name>
</gene>
<dbReference type="GO" id="GO:0007131">
    <property type="term" value="P:reciprocal meiotic recombination"/>
    <property type="evidence" value="ECO:0007669"/>
    <property type="project" value="TreeGrafter"/>
</dbReference>
<evidence type="ECO:0000256" key="2">
    <source>
        <dbReference type="ARBA" id="ARBA00022840"/>
    </source>
</evidence>